<dbReference type="SUPFAM" id="SSF55729">
    <property type="entry name" value="Acyl-CoA N-acyltransferases (Nat)"/>
    <property type="match status" value="1"/>
</dbReference>
<reference evidence="3" key="1">
    <citation type="submission" date="2016-10" db="EMBL/GenBank/DDBJ databases">
        <authorList>
            <person name="Varghese N."/>
            <person name="Submissions S."/>
        </authorList>
    </citation>
    <scope>NUCLEOTIDE SEQUENCE [LARGE SCALE GENOMIC DNA]</scope>
    <source>
        <strain evidence="3">EPL6</strain>
    </source>
</reference>
<keyword evidence="3" id="KW-1185">Reference proteome</keyword>
<dbReference type="InterPro" id="IPR000182">
    <property type="entry name" value="GNAT_dom"/>
</dbReference>
<proteinExistence type="predicted"/>
<dbReference type="Pfam" id="PF00583">
    <property type="entry name" value="Acetyltransf_1"/>
    <property type="match status" value="1"/>
</dbReference>
<dbReference type="RefSeq" id="WP_091571026.1">
    <property type="nucleotide sequence ID" value="NZ_FNHP01000008.1"/>
</dbReference>
<organism evidence="2 3">
    <name type="scientific">Oryzisolibacter propanilivorax</name>
    <dbReference type="NCBI Taxonomy" id="1527607"/>
    <lineage>
        <taxon>Bacteria</taxon>
        <taxon>Pseudomonadati</taxon>
        <taxon>Pseudomonadota</taxon>
        <taxon>Betaproteobacteria</taxon>
        <taxon>Burkholderiales</taxon>
        <taxon>Comamonadaceae</taxon>
        <taxon>Oryzisolibacter</taxon>
    </lineage>
</organism>
<dbReference type="PROSITE" id="PS51186">
    <property type="entry name" value="GNAT"/>
    <property type="match status" value="1"/>
</dbReference>
<gene>
    <name evidence="2" type="ORF">SAMN05428957_1088</name>
</gene>
<name>A0A1G9U7H1_9BURK</name>
<accession>A0A1G9U7H1</accession>
<dbReference type="Proteomes" id="UP000198552">
    <property type="component" value="Unassembled WGS sequence"/>
</dbReference>
<evidence type="ECO:0000259" key="1">
    <source>
        <dbReference type="PROSITE" id="PS51186"/>
    </source>
</evidence>
<dbReference type="EMBL" id="FNHP01000008">
    <property type="protein sequence ID" value="SDM55818.1"/>
    <property type="molecule type" value="Genomic_DNA"/>
</dbReference>
<dbReference type="Gene3D" id="3.40.630.30">
    <property type="match status" value="1"/>
</dbReference>
<dbReference type="AlphaFoldDB" id="A0A1G9U7H1"/>
<dbReference type="OrthoDB" id="9773249at2"/>
<protein>
    <recommendedName>
        <fullName evidence="1">N-acetyltransferase domain-containing protein</fullName>
    </recommendedName>
</protein>
<evidence type="ECO:0000313" key="3">
    <source>
        <dbReference type="Proteomes" id="UP000198552"/>
    </source>
</evidence>
<dbReference type="GO" id="GO:0016747">
    <property type="term" value="F:acyltransferase activity, transferring groups other than amino-acyl groups"/>
    <property type="evidence" value="ECO:0007669"/>
    <property type="project" value="InterPro"/>
</dbReference>
<dbReference type="InterPro" id="IPR016181">
    <property type="entry name" value="Acyl_CoA_acyltransferase"/>
</dbReference>
<sequence length="491" mass="55971">MTQRLRFLLDTNVLIPLQDSFQILEKNLANFVRLANIGGHSLLYHPATITDFERDADVQRRERSLQRIRQYPALQDVAPCPWNTAATSANDACDNEILYALACDAVHALITEDRRLHAKARTHGLGDRVYTIQTAEDWLRRLHEPRQVFLPNIEDVPLHKLTPLLPSEFFDSLREGYPGAFDEWFRSKARENRMAWVYRDENDTLAAICIYAAQVDQKITDAGEHLSGRALKLCTFKVGETVRGRKIGELFLKAAFRYATDNACDHVFIHADPDKHDYLISLLHDFGFEERGTYANDLVLVKPHPRLAPTDSTAEPSDYIRRFFPHFRRDAQVQKFLIPIQPAFHETLFPDYSPQQQRLFGMAGNVGNAIKLAYLCHAPTNAIHPGDVVLFYRTEDEKSITSIGVVDRFEILDDAAKIASLVSRRTVYALDQIEEMAKRKTKVILFRLVEHLPHPVSYDRLKLESIVTGPIQSIRKVSDVAFSKVLAAAGR</sequence>
<feature type="domain" description="N-acetyltransferase" evidence="1">
    <location>
        <begin position="156"/>
        <end position="305"/>
    </location>
</feature>
<dbReference type="STRING" id="1527607.SAMN05428957_1088"/>
<evidence type="ECO:0000313" key="2">
    <source>
        <dbReference type="EMBL" id="SDM55818.1"/>
    </source>
</evidence>